<name>A0A1C7LYD3_GRIFR</name>
<gene>
    <name evidence="1" type="ORF">A0H81_11299</name>
</gene>
<dbReference type="EMBL" id="LUGG01000019">
    <property type="protein sequence ID" value="OBZ69039.1"/>
    <property type="molecule type" value="Genomic_DNA"/>
</dbReference>
<reference evidence="1 2" key="1">
    <citation type="submission" date="2016-03" db="EMBL/GenBank/DDBJ databases">
        <title>Whole genome sequencing of Grifola frondosa 9006-11.</title>
        <authorList>
            <person name="Min B."/>
            <person name="Park H."/>
            <person name="Kim J.-G."/>
            <person name="Cho H."/>
            <person name="Oh Y.-L."/>
            <person name="Kong W.-S."/>
            <person name="Choi I.-G."/>
        </authorList>
    </citation>
    <scope>NUCLEOTIDE SEQUENCE [LARGE SCALE GENOMIC DNA]</scope>
    <source>
        <strain evidence="1 2">9006-11</strain>
    </source>
</reference>
<evidence type="ECO:0000313" key="2">
    <source>
        <dbReference type="Proteomes" id="UP000092993"/>
    </source>
</evidence>
<evidence type="ECO:0008006" key="3">
    <source>
        <dbReference type="Google" id="ProtNLM"/>
    </source>
</evidence>
<dbReference type="Proteomes" id="UP000092993">
    <property type="component" value="Unassembled WGS sequence"/>
</dbReference>
<comment type="caution">
    <text evidence="1">The sequence shown here is derived from an EMBL/GenBank/DDBJ whole genome shotgun (WGS) entry which is preliminary data.</text>
</comment>
<dbReference type="AlphaFoldDB" id="A0A1C7LYD3"/>
<protein>
    <recommendedName>
        <fullName evidence="3">F-box domain-containing protein</fullName>
    </recommendedName>
</protein>
<keyword evidence="2" id="KW-1185">Reference proteome</keyword>
<proteinExistence type="predicted"/>
<dbReference type="OrthoDB" id="2744254at2759"/>
<sequence length="411" mass="46683">MLRSLRMSATLPFGSNNRRISFLRLLEFVVQVFTSTHSYNVLYAIRCIIPEHASAFHEPALDVLWKEIDGLAPLVKCFPADAWAVERSWQTSPKRLNMTRPLLAQDWTVVLTYANRIKALSYDIYGGPNLDPNVLQALLVFRPTLILFPKLHKLHWRQGLSNLSAMITLIGPELKTLEVFMRSSSEDDIGVIKSTSAYIGARCPNLESVTFVDMFGITPPVLDVGNFIASSKCLQHFMCLDNITCSQSSLLALAKLENLLELRLRLPDGMCFPALMGFETFPALRHLTIRGHFRECLNFFEAMDLARLETLQIVVDSRRDHLNIRSLLTAIRFGPDHFRMTTINLHIRAEPSASMSLISSDDIRHYLSSAIYGRSLFSRRLSLVKGLCTRIWLLHGRTSSPYAFSCHQKLR</sequence>
<organism evidence="1 2">
    <name type="scientific">Grifola frondosa</name>
    <name type="common">Maitake</name>
    <name type="synonym">Polyporus frondosus</name>
    <dbReference type="NCBI Taxonomy" id="5627"/>
    <lineage>
        <taxon>Eukaryota</taxon>
        <taxon>Fungi</taxon>
        <taxon>Dikarya</taxon>
        <taxon>Basidiomycota</taxon>
        <taxon>Agaricomycotina</taxon>
        <taxon>Agaricomycetes</taxon>
        <taxon>Polyporales</taxon>
        <taxon>Grifolaceae</taxon>
        <taxon>Grifola</taxon>
    </lineage>
</organism>
<evidence type="ECO:0000313" key="1">
    <source>
        <dbReference type="EMBL" id="OBZ69039.1"/>
    </source>
</evidence>
<accession>A0A1C7LYD3</accession>